<protein>
    <submittedName>
        <fullName evidence="1">Uncharacterized protein</fullName>
    </submittedName>
</protein>
<sequence>MVLAYKGRNTPSRRSSVGQFLFVGRLSFLSVFRTIGPSDYSDWLFSYCHLLVQKGISSQAGAERTCYLAVGCQASVGVSGGNFGPRRCLREPTSQSAFVATSSSASACFNFPELLWSIPPELSHLYCGSIFKKKRQKRRGKRSGRLVKNLRNAREICANNLDLRTWLLPVYPDQSAPVFRPLLRHRRTVNGQRYLKELKYSAIVHQQSTDHITVKAALLNVSPEVSAEIESTRSSIMKASSTRQPVAQFLNKPSIPA</sequence>
<proteinExistence type="predicted"/>
<dbReference type="EMBL" id="RJVU01051426">
    <property type="protein sequence ID" value="ROL41872.1"/>
    <property type="molecule type" value="Genomic_DNA"/>
</dbReference>
<evidence type="ECO:0000313" key="2">
    <source>
        <dbReference type="Proteomes" id="UP000281406"/>
    </source>
</evidence>
<organism evidence="1 2">
    <name type="scientific">Anabarilius grahami</name>
    <name type="common">Kanglang fish</name>
    <name type="synonym">Barilius grahami</name>
    <dbReference type="NCBI Taxonomy" id="495550"/>
    <lineage>
        <taxon>Eukaryota</taxon>
        <taxon>Metazoa</taxon>
        <taxon>Chordata</taxon>
        <taxon>Craniata</taxon>
        <taxon>Vertebrata</taxon>
        <taxon>Euteleostomi</taxon>
        <taxon>Actinopterygii</taxon>
        <taxon>Neopterygii</taxon>
        <taxon>Teleostei</taxon>
        <taxon>Ostariophysi</taxon>
        <taxon>Cypriniformes</taxon>
        <taxon>Xenocyprididae</taxon>
        <taxon>Xenocypridinae</taxon>
        <taxon>Xenocypridinae incertae sedis</taxon>
        <taxon>Anabarilius</taxon>
    </lineage>
</organism>
<name>A0A3N0Y6P5_ANAGA</name>
<comment type="caution">
    <text evidence="1">The sequence shown here is derived from an EMBL/GenBank/DDBJ whole genome shotgun (WGS) entry which is preliminary data.</text>
</comment>
<dbReference type="Proteomes" id="UP000281406">
    <property type="component" value="Unassembled WGS sequence"/>
</dbReference>
<keyword evidence="2" id="KW-1185">Reference proteome</keyword>
<dbReference type="AlphaFoldDB" id="A0A3N0Y6P5"/>
<evidence type="ECO:0000313" key="1">
    <source>
        <dbReference type="EMBL" id="ROL41872.1"/>
    </source>
</evidence>
<gene>
    <name evidence="1" type="ORF">DPX16_3500</name>
</gene>
<accession>A0A3N0Y6P5</accession>
<reference evidence="1 2" key="1">
    <citation type="submission" date="2018-10" db="EMBL/GenBank/DDBJ databases">
        <title>Genome assembly for a Yunnan-Guizhou Plateau 3E fish, Anabarilius grahami (Regan), and its evolutionary and genetic applications.</title>
        <authorList>
            <person name="Jiang W."/>
        </authorList>
    </citation>
    <scope>NUCLEOTIDE SEQUENCE [LARGE SCALE GENOMIC DNA]</scope>
    <source>
        <strain evidence="1">AG-KIZ</strain>
        <tissue evidence="1">Muscle</tissue>
    </source>
</reference>